<evidence type="ECO:0000256" key="2">
    <source>
        <dbReference type="ARBA" id="ARBA00022679"/>
    </source>
</evidence>
<keyword evidence="1" id="KW-0328">Glycosyltransferase</keyword>
<proteinExistence type="predicted"/>
<dbReference type="Proteomes" id="UP000262901">
    <property type="component" value="Unassembled WGS sequence"/>
</dbReference>
<dbReference type="EMBL" id="CP031733">
    <property type="protein sequence ID" value="AXQ78536.1"/>
    <property type="molecule type" value="Genomic_DNA"/>
</dbReference>
<evidence type="ECO:0000313" key="9">
    <source>
        <dbReference type="Proteomes" id="UP000264056"/>
    </source>
</evidence>
<accession>A0A346NBZ1</accession>
<accession>A0A372KQJ6</accession>
<dbReference type="PANTHER" id="PTHR22916:SF51">
    <property type="entry name" value="GLYCOSYLTRANSFERASE EPSH-RELATED"/>
    <property type="match status" value="1"/>
</dbReference>
<sequence length="316" mass="37022">MISVIIPCYNAELTLNRCFESLKKQTYQDLELIFIDDGSTDNTLKLLKSIKKNQPDMTIIIKTQKNQGVSAARNAGLQLATREYIAFVDPDDWVDPQFFSTLIKGMTDDVDLSVVGVLKSTDKQSNKKLITQDTLSSSAYFERMFRDVQVKGYVCNKLYRFDIIQQHVLFFRKEVSVMEDLEFNTHYWHFIRAASISSAQLYHYQIEDNSAMNATWSDKKKTVIQAFDFMRTNGVLPKFQSEILELDYVRSLLWLVGQLYRKGSREDIAANEEMIFQLLRQKKRLFLYKGYKTGLKYYISYLIFLINKKMLRIIIR</sequence>
<evidence type="ECO:0000313" key="6">
    <source>
        <dbReference type="EMBL" id="RFU54194.1"/>
    </source>
</evidence>
<organism evidence="6 8">
    <name type="scientific">Streptococcus chenjunshii</name>
    <dbReference type="NCBI Taxonomy" id="2173853"/>
    <lineage>
        <taxon>Bacteria</taxon>
        <taxon>Bacillati</taxon>
        <taxon>Bacillota</taxon>
        <taxon>Bacilli</taxon>
        <taxon>Lactobacillales</taxon>
        <taxon>Streptococcaceae</taxon>
        <taxon>Streptococcus</taxon>
    </lineage>
</organism>
<keyword evidence="9" id="KW-1185">Reference proteome</keyword>
<reference evidence="6 8" key="2">
    <citation type="submission" date="2018-08" db="EMBL/GenBank/DDBJ databases">
        <title>Draft genome of Streptococcus sp. nov. Z1.</title>
        <authorList>
            <person name="Tian Z."/>
        </authorList>
    </citation>
    <scope>NUCLEOTIDE SEQUENCE [LARGE SCALE GENOMIC DNA]</scope>
    <source>
        <strain evidence="6">Z1</strain>
        <strain evidence="8">Z1(2018)</strain>
    </source>
</reference>
<evidence type="ECO:0000313" key="5">
    <source>
        <dbReference type="EMBL" id="RFU52002.1"/>
    </source>
</evidence>
<dbReference type="Pfam" id="PF00535">
    <property type="entry name" value="Glycos_transf_2"/>
    <property type="match status" value="1"/>
</dbReference>
<reference evidence="4" key="4">
    <citation type="journal article" date="2019" name="Int. J. Syst. Evol. Microbiol.">
        <title>Streptococcus chenjunshii sp. nov. isolated from feces of Tibetan antelopes.</title>
        <authorList>
            <person name="Tian Z."/>
            <person name="Lu S."/>
            <person name="Jin D."/>
            <person name="Yang J."/>
            <person name="Pu J."/>
            <person name="Lai X.H."/>
            <person name="Bai X.N."/>
            <person name="Wu X.M."/>
            <person name="Li J."/>
            <person name="Wang S."/>
            <person name="Xu J."/>
        </authorList>
    </citation>
    <scope>NUCLEOTIDE SEQUENCE</scope>
    <source>
        <strain evidence="4">Z15</strain>
    </source>
</reference>
<reference evidence="5 9" key="1">
    <citation type="submission" date="2018-08" db="EMBL/GenBank/DDBJ databases">
        <title>Draft genome of Streptococcus sp .nov. Z2.</title>
        <authorList>
            <person name="Tian Z."/>
        </authorList>
    </citation>
    <scope>NUCLEOTIDE SEQUENCE [LARGE SCALE GENOMIC DNA]</scope>
    <source>
        <strain evidence="5 9">Z2</strain>
    </source>
</reference>
<name>A0A372KQJ6_9STRE</name>
<dbReference type="PANTHER" id="PTHR22916">
    <property type="entry name" value="GLYCOSYLTRANSFERASE"/>
    <property type="match status" value="1"/>
</dbReference>
<dbReference type="AlphaFoldDB" id="A0A372KQJ6"/>
<dbReference type="EMBL" id="QVQZ01000001">
    <property type="protein sequence ID" value="RFU54194.1"/>
    <property type="molecule type" value="Genomic_DNA"/>
</dbReference>
<dbReference type="OrthoDB" id="396512at2"/>
<feature type="domain" description="Glycosyltransferase 2-like" evidence="3">
    <location>
        <begin position="3"/>
        <end position="164"/>
    </location>
</feature>
<dbReference type="InterPro" id="IPR001173">
    <property type="entry name" value="Glyco_trans_2-like"/>
</dbReference>
<dbReference type="GO" id="GO:0016757">
    <property type="term" value="F:glycosyltransferase activity"/>
    <property type="evidence" value="ECO:0007669"/>
    <property type="project" value="UniProtKB-KW"/>
</dbReference>
<dbReference type="Proteomes" id="UP000264056">
    <property type="component" value="Unassembled WGS sequence"/>
</dbReference>
<evidence type="ECO:0000256" key="1">
    <source>
        <dbReference type="ARBA" id="ARBA00022676"/>
    </source>
</evidence>
<keyword evidence="2 6" id="KW-0808">Transferase</keyword>
<dbReference type="Gene3D" id="3.90.550.10">
    <property type="entry name" value="Spore Coat Polysaccharide Biosynthesis Protein SpsA, Chain A"/>
    <property type="match status" value="1"/>
</dbReference>
<evidence type="ECO:0000313" key="8">
    <source>
        <dbReference type="Proteomes" id="UP000262901"/>
    </source>
</evidence>
<dbReference type="EMBL" id="QVQY01000001">
    <property type="protein sequence ID" value="RFU52002.1"/>
    <property type="molecule type" value="Genomic_DNA"/>
</dbReference>
<evidence type="ECO:0000259" key="3">
    <source>
        <dbReference type="Pfam" id="PF00535"/>
    </source>
</evidence>
<protein>
    <submittedName>
        <fullName evidence="6">Glycosyltransferase</fullName>
    </submittedName>
</protein>
<dbReference type="SUPFAM" id="SSF53448">
    <property type="entry name" value="Nucleotide-diphospho-sugar transferases"/>
    <property type="match status" value="1"/>
</dbReference>
<dbReference type="CDD" id="cd00761">
    <property type="entry name" value="Glyco_tranf_GTA_type"/>
    <property type="match status" value="1"/>
</dbReference>
<reference evidence="7" key="3">
    <citation type="submission" date="2018-08" db="EMBL/GenBank/DDBJ databases">
        <title>Streptococcus chenjunshii sp. nov., isolated from stools sample of the Tibetan antelope in the Qinghai-Tibet plateau, China.</title>
        <authorList>
            <person name="Tian Z."/>
        </authorList>
    </citation>
    <scope>NUCLEOTIDE SEQUENCE [LARGE SCALE GENOMIC DNA]</scope>
    <source>
        <strain evidence="7">Z15</strain>
    </source>
</reference>
<gene>
    <name evidence="4" type="ORF">DDV21_005290</name>
    <name evidence="5" type="ORF">DDV22_00755</name>
    <name evidence="6" type="ORF">DDV23_01310</name>
</gene>
<dbReference type="InterPro" id="IPR029044">
    <property type="entry name" value="Nucleotide-diphossugar_trans"/>
</dbReference>
<evidence type="ECO:0000313" key="4">
    <source>
        <dbReference type="EMBL" id="AXQ78536.1"/>
    </source>
</evidence>
<evidence type="ECO:0000313" key="7">
    <source>
        <dbReference type="Proteomes" id="UP000246115"/>
    </source>
</evidence>
<dbReference type="Proteomes" id="UP000246115">
    <property type="component" value="Chromosome"/>
</dbReference>
<dbReference type="KEGG" id="schj:DDV21_005290"/>
<dbReference type="RefSeq" id="WP_116877291.1">
    <property type="nucleotide sequence ID" value="NZ_CP031733.1"/>
</dbReference>